<protein>
    <submittedName>
        <fullName evidence="1">Uncharacterized protein</fullName>
    </submittedName>
</protein>
<dbReference type="RefSeq" id="WP_342386904.1">
    <property type="nucleotide sequence ID" value="NZ_CP150637.1"/>
</dbReference>
<dbReference type="EMBL" id="CP150637">
    <property type="protein sequence ID" value="WZW88347.1"/>
    <property type="molecule type" value="Genomic_DNA"/>
</dbReference>
<evidence type="ECO:0000313" key="2">
    <source>
        <dbReference type="Proteomes" id="UP001449178"/>
    </source>
</evidence>
<evidence type="ECO:0000313" key="1">
    <source>
        <dbReference type="EMBL" id="WZW88347.1"/>
    </source>
</evidence>
<reference evidence="1 2" key="1">
    <citation type="submission" date="2024-03" db="EMBL/GenBank/DDBJ databases">
        <title>Complete Genome Sequence and Annotation of Ignatzschineria larvae DSM 13226.</title>
        <authorList>
            <person name="Cantrell E."/>
            <person name="Burcham Z.M."/>
        </authorList>
    </citation>
    <scope>NUCLEOTIDE SEQUENCE [LARGE SCALE GENOMIC DNA]</scope>
    <source>
        <strain evidence="1 2">DSM 13226</strain>
    </source>
</reference>
<accession>A0ABZ3C135</accession>
<proteinExistence type="predicted"/>
<sequence>MDLQTFYPAINQLLSETTKKINRIAGENDLVLIAIVCRHYGNLSRPICSISTIEFEKSEGRSMAGAGFSWICKHSIPLLISFYLKRLRRLIASPGRMTSFLSQSCAGIMATSQGLFVH</sequence>
<name>A0ABZ3C135_9GAMM</name>
<keyword evidence="2" id="KW-1185">Reference proteome</keyword>
<organism evidence="1 2">
    <name type="scientific">Ignatzschineria larvae DSM 13226</name>
    <dbReference type="NCBI Taxonomy" id="1111732"/>
    <lineage>
        <taxon>Bacteria</taxon>
        <taxon>Pseudomonadati</taxon>
        <taxon>Pseudomonadota</taxon>
        <taxon>Gammaproteobacteria</taxon>
        <taxon>Cardiobacteriales</taxon>
        <taxon>Ignatzschineriaceae</taxon>
        <taxon>Ignatzschineria</taxon>
    </lineage>
</organism>
<dbReference type="Proteomes" id="UP001449178">
    <property type="component" value="Chromosome"/>
</dbReference>
<gene>
    <name evidence="1" type="ORF">WMO13_02900</name>
</gene>